<evidence type="ECO:0000313" key="1">
    <source>
        <dbReference type="EMBL" id="KQL18811.1"/>
    </source>
</evidence>
<sequence>MNLVEAIRALTTGDTAIVSVIGRRYTIAELAPKMIGENACVYNNVGMTEAERKGEWRVV</sequence>
<dbReference type="EMBL" id="LJIX01000006">
    <property type="protein sequence ID" value="KQL18811.1"/>
    <property type="molecule type" value="Genomic_DNA"/>
</dbReference>
<dbReference type="Proteomes" id="UP000050996">
    <property type="component" value="Unassembled WGS sequence"/>
</dbReference>
<reference evidence="1 2" key="1">
    <citation type="submission" date="2015-09" db="EMBL/GenBank/DDBJ databases">
        <title>Genome sequencing project for genomic taxonomy and phylogenomics of Bacillus-like bacteria.</title>
        <authorList>
            <person name="Liu B."/>
            <person name="Wang J."/>
            <person name="Zhu Y."/>
            <person name="Liu G."/>
            <person name="Chen Q."/>
            <person name="Chen Z."/>
            <person name="Lan J."/>
            <person name="Che J."/>
            <person name="Ge C."/>
            <person name="Shi H."/>
            <person name="Pan Z."/>
            <person name="Liu X."/>
        </authorList>
    </citation>
    <scope>NUCLEOTIDE SEQUENCE [LARGE SCALE GENOMIC DNA]</scope>
    <source>
        <strain evidence="1 2">FJAT-18043</strain>
    </source>
</reference>
<gene>
    <name evidence="1" type="ORF">AN957_09660</name>
</gene>
<organism evidence="1 2">
    <name type="scientific">Cytobacillus solani</name>
    <dbReference type="NCBI Taxonomy" id="1637975"/>
    <lineage>
        <taxon>Bacteria</taxon>
        <taxon>Bacillati</taxon>
        <taxon>Bacillota</taxon>
        <taxon>Bacilli</taxon>
        <taxon>Bacillales</taxon>
        <taxon>Bacillaceae</taxon>
        <taxon>Cytobacillus</taxon>
    </lineage>
</organism>
<accession>A0A0Q3VGI8</accession>
<dbReference type="AlphaFoldDB" id="A0A0Q3VGI8"/>
<name>A0A0Q3VGI8_9BACI</name>
<protein>
    <submittedName>
        <fullName evidence="1">Uncharacterized protein</fullName>
    </submittedName>
</protein>
<keyword evidence="2" id="KW-1185">Reference proteome</keyword>
<dbReference type="PATRIC" id="fig|1637975.4.peg.1705"/>
<evidence type="ECO:0000313" key="2">
    <source>
        <dbReference type="Proteomes" id="UP000050996"/>
    </source>
</evidence>
<proteinExistence type="predicted"/>
<comment type="caution">
    <text evidence="1">The sequence shown here is derived from an EMBL/GenBank/DDBJ whole genome shotgun (WGS) entry which is preliminary data.</text>
</comment>